<dbReference type="PANTHER" id="PTHR15710">
    <property type="entry name" value="E3 UBIQUITIN-PROTEIN LIGASE PRAJA"/>
    <property type="match status" value="1"/>
</dbReference>
<dbReference type="EMBL" id="JBJUIK010000013">
    <property type="protein sequence ID" value="KAL3506418.1"/>
    <property type="molecule type" value="Genomic_DNA"/>
</dbReference>
<feature type="domain" description="RING-type" evidence="7">
    <location>
        <begin position="112"/>
        <end position="153"/>
    </location>
</feature>
<proteinExistence type="predicted"/>
<accession>A0ABD2YLJ5</accession>
<name>A0ABD2YLJ5_9GENT</name>
<evidence type="ECO:0000313" key="8">
    <source>
        <dbReference type="EMBL" id="KAL3506418.1"/>
    </source>
</evidence>
<evidence type="ECO:0000256" key="1">
    <source>
        <dbReference type="ARBA" id="ARBA00000900"/>
    </source>
</evidence>
<dbReference type="CDD" id="cd16454">
    <property type="entry name" value="RING-H2_PA-TM-RING"/>
    <property type="match status" value="1"/>
</dbReference>
<keyword evidence="3" id="KW-0479">Metal-binding</keyword>
<dbReference type="SMART" id="SM00184">
    <property type="entry name" value="RING"/>
    <property type="match status" value="1"/>
</dbReference>
<evidence type="ECO:0000256" key="3">
    <source>
        <dbReference type="ARBA" id="ARBA00022723"/>
    </source>
</evidence>
<dbReference type="AlphaFoldDB" id="A0ABD2YLJ5"/>
<keyword evidence="4 6" id="KW-0863">Zinc-finger</keyword>
<comment type="caution">
    <text evidence="8">The sequence shown here is derived from an EMBL/GenBank/DDBJ whole genome shotgun (WGS) entry which is preliminary data.</text>
</comment>
<evidence type="ECO:0000256" key="6">
    <source>
        <dbReference type="PROSITE-ProRule" id="PRU00175"/>
    </source>
</evidence>
<keyword evidence="9" id="KW-1185">Reference proteome</keyword>
<dbReference type="GO" id="GO:0008270">
    <property type="term" value="F:zinc ion binding"/>
    <property type="evidence" value="ECO:0007669"/>
    <property type="project" value="UniProtKB-KW"/>
</dbReference>
<dbReference type="Pfam" id="PF13639">
    <property type="entry name" value="zf-RING_2"/>
    <property type="match status" value="1"/>
</dbReference>
<reference evidence="8 9" key="1">
    <citation type="submission" date="2024-11" db="EMBL/GenBank/DDBJ databases">
        <title>A near-complete genome assembly of Cinchona calisaya.</title>
        <authorList>
            <person name="Lian D.C."/>
            <person name="Zhao X.W."/>
            <person name="Wei L."/>
        </authorList>
    </citation>
    <scope>NUCLEOTIDE SEQUENCE [LARGE SCALE GENOMIC DNA]</scope>
    <source>
        <tissue evidence="8">Nenye</tissue>
    </source>
</reference>
<dbReference type="GO" id="GO:0061630">
    <property type="term" value="F:ubiquitin protein ligase activity"/>
    <property type="evidence" value="ECO:0007669"/>
    <property type="project" value="UniProtKB-EC"/>
</dbReference>
<protein>
    <recommendedName>
        <fullName evidence="2">RING-type E3 ubiquitin transferase</fullName>
        <ecNumber evidence="2">2.3.2.27</ecNumber>
    </recommendedName>
</protein>
<evidence type="ECO:0000256" key="2">
    <source>
        <dbReference type="ARBA" id="ARBA00012483"/>
    </source>
</evidence>
<organism evidence="8 9">
    <name type="scientific">Cinchona calisaya</name>
    <dbReference type="NCBI Taxonomy" id="153742"/>
    <lineage>
        <taxon>Eukaryota</taxon>
        <taxon>Viridiplantae</taxon>
        <taxon>Streptophyta</taxon>
        <taxon>Embryophyta</taxon>
        <taxon>Tracheophyta</taxon>
        <taxon>Spermatophyta</taxon>
        <taxon>Magnoliopsida</taxon>
        <taxon>eudicotyledons</taxon>
        <taxon>Gunneridae</taxon>
        <taxon>Pentapetalae</taxon>
        <taxon>asterids</taxon>
        <taxon>lamiids</taxon>
        <taxon>Gentianales</taxon>
        <taxon>Rubiaceae</taxon>
        <taxon>Cinchonoideae</taxon>
        <taxon>Cinchoneae</taxon>
        <taxon>Cinchona</taxon>
    </lineage>
</organism>
<dbReference type="InterPro" id="IPR001841">
    <property type="entry name" value="Znf_RING"/>
</dbReference>
<evidence type="ECO:0000256" key="5">
    <source>
        <dbReference type="ARBA" id="ARBA00022833"/>
    </source>
</evidence>
<evidence type="ECO:0000313" key="9">
    <source>
        <dbReference type="Proteomes" id="UP001630127"/>
    </source>
</evidence>
<gene>
    <name evidence="8" type="ORF">ACH5RR_031800</name>
</gene>
<evidence type="ECO:0000256" key="4">
    <source>
        <dbReference type="ARBA" id="ARBA00022771"/>
    </source>
</evidence>
<dbReference type="EC" id="2.3.2.27" evidence="2"/>
<dbReference type="Gene3D" id="3.30.40.10">
    <property type="entry name" value="Zinc/RING finger domain, C3HC4 (zinc finger)"/>
    <property type="match status" value="1"/>
</dbReference>
<dbReference type="InterPro" id="IPR013083">
    <property type="entry name" value="Znf_RING/FYVE/PHD"/>
</dbReference>
<dbReference type="PROSITE" id="PS50089">
    <property type="entry name" value="ZF_RING_2"/>
    <property type="match status" value="1"/>
</dbReference>
<keyword evidence="5" id="KW-0862">Zinc</keyword>
<dbReference type="Proteomes" id="UP001630127">
    <property type="component" value="Unassembled WGS sequence"/>
</dbReference>
<sequence>MEEQQEFKIATILAEILDGNNDCSTILDAEFEEEEEYQQTSSAYAKINAMMANLAMSRAQETGRDFKTVLEETQLKIHLKLGEIMAKTIHPGLQVLTKIVVDEEEEEEEPICGICQDEMKAEDDVRAMACKHAFHGQCIFKWLDKKMVCPLCRFCPMQTQE</sequence>
<dbReference type="PANTHER" id="PTHR15710:SF243">
    <property type="entry name" value="E3 UBIQUITIN-PROTEIN LIGASE PRAJA-2 ISOFORM X1"/>
    <property type="match status" value="1"/>
</dbReference>
<dbReference type="SUPFAM" id="SSF57850">
    <property type="entry name" value="RING/U-box"/>
    <property type="match status" value="1"/>
</dbReference>
<evidence type="ECO:0000259" key="7">
    <source>
        <dbReference type="PROSITE" id="PS50089"/>
    </source>
</evidence>
<comment type="catalytic activity">
    <reaction evidence="1">
        <text>S-ubiquitinyl-[E2 ubiquitin-conjugating enzyme]-L-cysteine + [acceptor protein]-L-lysine = [E2 ubiquitin-conjugating enzyme]-L-cysteine + N(6)-ubiquitinyl-[acceptor protein]-L-lysine.</text>
        <dbReference type="EC" id="2.3.2.27"/>
    </reaction>
</comment>